<sequence length="59" mass="6968">MNKNHRPKGLFIFDIIITIIIFLWVIKTFTEGDTVKGLIFTLLFVVMASFLFLSYRKKK</sequence>
<dbReference type="EMBL" id="JBHUMF010000031">
    <property type="protein sequence ID" value="MFD2682342.1"/>
    <property type="molecule type" value="Genomic_DNA"/>
</dbReference>
<reference evidence="3" key="1">
    <citation type="journal article" date="2019" name="Int. J. Syst. Evol. Microbiol.">
        <title>The Global Catalogue of Microorganisms (GCM) 10K type strain sequencing project: providing services to taxonomists for standard genome sequencing and annotation.</title>
        <authorList>
            <consortium name="The Broad Institute Genomics Platform"/>
            <consortium name="The Broad Institute Genome Sequencing Center for Infectious Disease"/>
            <person name="Wu L."/>
            <person name="Ma J."/>
        </authorList>
    </citation>
    <scope>NUCLEOTIDE SEQUENCE [LARGE SCALE GENOMIC DNA]</scope>
    <source>
        <strain evidence="3">KCTC 3913</strain>
    </source>
</reference>
<proteinExistence type="predicted"/>
<keyword evidence="1" id="KW-0812">Transmembrane</keyword>
<protein>
    <submittedName>
        <fullName evidence="2">Uncharacterized protein</fullName>
    </submittedName>
</protein>
<feature type="transmembrane region" description="Helical" evidence="1">
    <location>
        <begin position="38"/>
        <end position="55"/>
    </location>
</feature>
<dbReference type="Proteomes" id="UP001597506">
    <property type="component" value="Unassembled WGS sequence"/>
</dbReference>
<feature type="transmembrane region" description="Helical" evidence="1">
    <location>
        <begin position="9"/>
        <end position="26"/>
    </location>
</feature>
<gene>
    <name evidence="2" type="ORF">ACFSUL_16500</name>
</gene>
<organism evidence="2 3">
    <name type="scientific">Bacillus seohaeanensis</name>
    <dbReference type="NCBI Taxonomy" id="284580"/>
    <lineage>
        <taxon>Bacteria</taxon>
        <taxon>Bacillati</taxon>
        <taxon>Bacillota</taxon>
        <taxon>Bacilli</taxon>
        <taxon>Bacillales</taxon>
        <taxon>Bacillaceae</taxon>
        <taxon>Bacillus</taxon>
    </lineage>
</organism>
<accession>A0ABW5RXT0</accession>
<dbReference type="RefSeq" id="WP_377937027.1">
    <property type="nucleotide sequence ID" value="NZ_JBHUMF010000031.1"/>
</dbReference>
<name>A0ABW5RXT0_9BACI</name>
<keyword evidence="1" id="KW-1133">Transmembrane helix</keyword>
<evidence type="ECO:0000313" key="3">
    <source>
        <dbReference type="Proteomes" id="UP001597506"/>
    </source>
</evidence>
<keyword evidence="3" id="KW-1185">Reference proteome</keyword>
<evidence type="ECO:0000313" key="2">
    <source>
        <dbReference type="EMBL" id="MFD2682342.1"/>
    </source>
</evidence>
<comment type="caution">
    <text evidence="2">The sequence shown here is derived from an EMBL/GenBank/DDBJ whole genome shotgun (WGS) entry which is preliminary data.</text>
</comment>
<keyword evidence="1" id="KW-0472">Membrane</keyword>
<evidence type="ECO:0000256" key="1">
    <source>
        <dbReference type="SAM" id="Phobius"/>
    </source>
</evidence>